<accession>A0A2U1IUJ7</accession>
<dbReference type="Pfam" id="PF00557">
    <property type="entry name" value="Peptidase_M24"/>
    <property type="match status" value="1"/>
</dbReference>
<dbReference type="Gene3D" id="3.90.230.10">
    <property type="entry name" value="Creatinase/methionine aminopeptidase superfamily"/>
    <property type="match status" value="1"/>
</dbReference>
<organism evidence="7 8">
    <name type="scientific">Smittium angustum</name>
    <dbReference type="NCBI Taxonomy" id="133377"/>
    <lineage>
        <taxon>Eukaryota</taxon>
        <taxon>Fungi</taxon>
        <taxon>Fungi incertae sedis</taxon>
        <taxon>Zoopagomycota</taxon>
        <taxon>Kickxellomycotina</taxon>
        <taxon>Harpellomycetes</taxon>
        <taxon>Harpellales</taxon>
        <taxon>Legeriomycetaceae</taxon>
        <taxon>Smittium</taxon>
    </lineage>
</organism>
<feature type="domain" description="Aminopeptidase P N-terminal" evidence="6">
    <location>
        <begin position="36"/>
        <end position="164"/>
    </location>
</feature>
<dbReference type="InterPro" id="IPR036005">
    <property type="entry name" value="Creatinase/aminopeptidase-like"/>
</dbReference>
<comment type="similarity">
    <text evidence="2">Belongs to the peptidase M24B family.</text>
</comment>
<evidence type="ECO:0000259" key="6">
    <source>
        <dbReference type="SMART" id="SM01011"/>
    </source>
</evidence>
<dbReference type="GO" id="GO:0006508">
    <property type="term" value="P:proteolysis"/>
    <property type="evidence" value="ECO:0007669"/>
    <property type="project" value="TreeGrafter"/>
</dbReference>
<evidence type="ECO:0000313" key="7">
    <source>
        <dbReference type="EMBL" id="PVZ96485.1"/>
    </source>
</evidence>
<dbReference type="InterPro" id="IPR000994">
    <property type="entry name" value="Pept_M24"/>
</dbReference>
<dbReference type="PANTHER" id="PTHR43226:SF4">
    <property type="entry name" value="XAA-PRO AMINOPEPTIDASE 3"/>
    <property type="match status" value="1"/>
</dbReference>
<dbReference type="InterPro" id="IPR029149">
    <property type="entry name" value="Creatin/AminoP/Spt16_N"/>
</dbReference>
<dbReference type="InterPro" id="IPR007865">
    <property type="entry name" value="Aminopep_P_N"/>
</dbReference>
<dbReference type="EMBL" id="MBFU01001278">
    <property type="protein sequence ID" value="PVZ96485.1"/>
    <property type="molecule type" value="Genomic_DNA"/>
</dbReference>
<evidence type="ECO:0000256" key="4">
    <source>
        <dbReference type="ARBA" id="ARBA00022801"/>
    </source>
</evidence>
<dbReference type="InterPro" id="IPR052433">
    <property type="entry name" value="X-Pro_dipept-like"/>
</dbReference>
<evidence type="ECO:0000256" key="5">
    <source>
        <dbReference type="ARBA" id="ARBA00023211"/>
    </source>
</evidence>
<dbReference type="AlphaFoldDB" id="A0A2U1IUJ7"/>
<dbReference type="GO" id="GO:0030145">
    <property type="term" value="F:manganese ion binding"/>
    <property type="evidence" value="ECO:0007669"/>
    <property type="project" value="InterPro"/>
</dbReference>
<dbReference type="Gene3D" id="3.40.350.10">
    <property type="entry name" value="Creatinase/prolidase N-terminal domain"/>
    <property type="match status" value="1"/>
</dbReference>
<keyword evidence="5" id="KW-0464">Manganese</keyword>
<dbReference type="PANTHER" id="PTHR43226">
    <property type="entry name" value="XAA-PRO AMINOPEPTIDASE 3"/>
    <property type="match status" value="1"/>
</dbReference>
<reference evidence="7 8" key="1">
    <citation type="journal article" date="2018" name="MBio">
        <title>Comparative Genomics Reveals the Core Gene Toolbox for the Fungus-Insect Symbiosis.</title>
        <authorList>
            <person name="Wang Y."/>
            <person name="Stata M."/>
            <person name="Wang W."/>
            <person name="Stajich J.E."/>
            <person name="White M.M."/>
            <person name="Moncalvo J.M."/>
        </authorList>
    </citation>
    <scope>NUCLEOTIDE SEQUENCE [LARGE SCALE GENOMIC DNA]</scope>
    <source>
        <strain evidence="7 8">AUS-126-30</strain>
    </source>
</reference>
<proteinExistence type="inferred from homology"/>
<sequence length="453" mass="51261">MQTPKSLNPITSLMSGQPTKFSHPHLIRDGQVGYGMELSELKSRRVRLMESLENNSIAILFSAPMRFYSQNIFHGYRQDSNFLYMTGWNEPESVLVMYKNNNTIRSTMFCQEKNHRNETWNGPVNGIELAVERFGFDEAFPISQLESHLNELVDTTMVTSADSKTKHSTIKMYVDLPTNKQIQDMRVIKSENEIKLLQTAANISKYGFQYLLKSTKEGVTQDVLATGFEYHSKLGAKELSPLTQIGYVPVFASGDQNLILHYVQNNKKLRNGELMLVDAGMEFSGYNADVSRTIPVSGKFSPPQRDLYNAILDVLEQSTKLLYESSGNTLNDVHLFSENLMIKNLKKLDFRSSGIEKDVIRNVLYPHHISHYLGLSVHDTGSVSRSRKLKAGMVVTVEPGIYVPYDDMFPKHFQGIGIRIEDNVVVGKTEKDINVLTAEIPKTVEDVEKAMSQ</sequence>
<keyword evidence="8" id="KW-1185">Reference proteome</keyword>
<comment type="cofactor">
    <cofactor evidence="1">
        <name>Mn(2+)</name>
        <dbReference type="ChEBI" id="CHEBI:29035"/>
    </cofactor>
</comment>
<gene>
    <name evidence="7" type="ORF">BB558_007635</name>
</gene>
<evidence type="ECO:0000256" key="1">
    <source>
        <dbReference type="ARBA" id="ARBA00001936"/>
    </source>
</evidence>
<evidence type="ECO:0000256" key="2">
    <source>
        <dbReference type="ARBA" id="ARBA00008766"/>
    </source>
</evidence>
<evidence type="ECO:0000256" key="3">
    <source>
        <dbReference type="ARBA" id="ARBA00022723"/>
    </source>
</evidence>
<dbReference type="SUPFAM" id="SSF55920">
    <property type="entry name" value="Creatinase/aminopeptidase"/>
    <property type="match status" value="1"/>
</dbReference>
<comment type="caution">
    <text evidence="7">The sequence shown here is derived from an EMBL/GenBank/DDBJ whole genome shotgun (WGS) entry which is preliminary data.</text>
</comment>
<protein>
    <recommendedName>
        <fullName evidence="6">Aminopeptidase P N-terminal domain-containing protein</fullName>
    </recommendedName>
</protein>
<dbReference type="GO" id="GO:0070006">
    <property type="term" value="F:metalloaminopeptidase activity"/>
    <property type="evidence" value="ECO:0007669"/>
    <property type="project" value="InterPro"/>
</dbReference>
<name>A0A2U1IUJ7_SMIAN</name>
<dbReference type="Pfam" id="PF05195">
    <property type="entry name" value="AMP_N"/>
    <property type="match status" value="1"/>
</dbReference>
<evidence type="ECO:0000313" key="8">
    <source>
        <dbReference type="Proteomes" id="UP000245591"/>
    </source>
</evidence>
<dbReference type="GO" id="GO:0005739">
    <property type="term" value="C:mitochondrion"/>
    <property type="evidence" value="ECO:0007669"/>
    <property type="project" value="TreeGrafter"/>
</dbReference>
<keyword evidence="4" id="KW-0378">Hydrolase</keyword>
<dbReference type="Proteomes" id="UP000245591">
    <property type="component" value="Unassembled WGS sequence"/>
</dbReference>
<dbReference type="SUPFAM" id="SSF53092">
    <property type="entry name" value="Creatinase/prolidase N-terminal domain"/>
    <property type="match status" value="1"/>
</dbReference>
<dbReference type="SMART" id="SM01011">
    <property type="entry name" value="AMP_N"/>
    <property type="match status" value="1"/>
</dbReference>
<keyword evidence="3" id="KW-0479">Metal-binding</keyword>